<dbReference type="Proteomes" id="UP000885931">
    <property type="component" value="Unassembled WGS sequence"/>
</dbReference>
<sequence>MGISLKAFLFQSDRKTRASRPVEIRFCGGLSRDASLLIALPIDAGEAVLSLRAMDSLTRYFRGEKAVVGDSSLGELFSYTRLDIEFCPLQDLPSFLKERKFDLFWDLNRPPSPIWKYITGSEFKIRIGSDPDRYPDYNVITEVDPGRPGGEYQEEALRMLLIPINPFVLRVSEDLRRKTWDKLLYKGHDSDRVLVFLDVADPRNYSLVKHYLLGFFKGSVTFLVMRVSRRTSEEIDIGGFEFGERLAALSLSDLYVGEGGFYSGLAAQLKIPQMYIPGSKLSLPAGTHFVYFEPDEEGFSRDFKELLSS</sequence>
<comment type="caution">
    <text evidence="1">The sequence shown here is derived from an EMBL/GenBank/DDBJ whole genome shotgun (WGS) entry which is preliminary data.</text>
</comment>
<organism evidence="1">
    <name type="scientific">candidate division WOR-3 bacterium</name>
    <dbReference type="NCBI Taxonomy" id="2052148"/>
    <lineage>
        <taxon>Bacteria</taxon>
        <taxon>Bacteria division WOR-3</taxon>
    </lineage>
</organism>
<gene>
    <name evidence="1" type="ORF">ENG67_02205</name>
</gene>
<accession>A0A7C1BDP0</accession>
<reference evidence="1" key="1">
    <citation type="journal article" date="2020" name="mSystems">
        <title>Genome- and Community-Level Interaction Insights into Carbon Utilization and Element Cycling Functions of Hydrothermarchaeota in Hydrothermal Sediment.</title>
        <authorList>
            <person name="Zhou Z."/>
            <person name="Liu Y."/>
            <person name="Xu W."/>
            <person name="Pan J."/>
            <person name="Luo Z.H."/>
            <person name="Li M."/>
        </authorList>
    </citation>
    <scope>NUCLEOTIDE SEQUENCE [LARGE SCALE GENOMIC DNA]</scope>
    <source>
        <strain evidence="1">HyVt-237</strain>
    </source>
</reference>
<evidence type="ECO:0000313" key="1">
    <source>
        <dbReference type="EMBL" id="HDM90003.1"/>
    </source>
</evidence>
<dbReference type="EMBL" id="DRBW01000082">
    <property type="protein sequence ID" value="HDM90003.1"/>
    <property type="molecule type" value="Genomic_DNA"/>
</dbReference>
<protein>
    <submittedName>
        <fullName evidence="1">Uncharacterized protein</fullName>
    </submittedName>
</protein>
<name>A0A7C1BDP0_UNCW3</name>
<dbReference type="AlphaFoldDB" id="A0A7C1BDP0"/>
<proteinExistence type="predicted"/>